<gene>
    <name evidence="1" type="ORF">C426_1696</name>
</gene>
<dbReference type="RefSeq" id="WP_003136211.1">
    <property type="nucleotide sequence ID" value="NZ_AMQS01000029.1"/>
</dbReference>
<dbReference type="eggNOG" id="ENOG502ZM93">
    <property type="taxonomic scope" value="Bacteria"/>
</dbReference>
<comment type="caution">
    <text evidence="1">The sequence shown here is derived from an EMBL/GenBank/DDBJ whole genome shotgun (WGS) entry which is preliminary data.</text>
</comment>
<evidence type="ECO:0000313" key="1">
    <source>
        <dbReference type="EMBL" id="EKF50924.1"/>
    </source>
</evidence>
<accession>K2PL04</accession>
<reference evidence="1 2" key="1">
    <citation type="journal article" date="2012" name="J. Bacteriol.">
        <title>Genome Sequence of the Bacteriocin-Producing Strain Lactococcus garvieae DCC43.</title>
        <authorList>
            <person name="Gabrielsen C."/>
            <person name="Brede D.A."/>
            <person name="Hernandez P.E."/>
            <person name="Nes I.F."/>
            <person name="Diep D.B."/>
        </authorList>
    </citation>
    <scope>NUCLEOTIDE SEQUENCE [LARGE SCALE GENOMIC DNA]</scope>
    <source>
        <strain evidence="1 2">DCC43</strain>
    </source>
</reference>
<organism evidence="1 2">
    <name type="scientific">Lactococcus garvieae DCC43</name>
    <dbReference type="NCBI Taxonomy" id="1231377"/>
    <lineage>
        <taxon>Bacteria</taxon>
        <taxon>Bacillati</taxon>
        <taxon>Bacillota</taxon>
        <taxon>Bacilli</taxon>
        <taxon>Lactobacillales</taxon>
        <taxon>Streptococcaceae</taxon>
        <taxon>Lactococcus</taxon>
    </lineage>
</organism>
<evidence type="ECO:0000313" key="2">
    <source>
        <dbReference type="Proteomes" id="UP000006787"/>
    </source>
</evidence>
<name>K2PL04_9LACT</name>
<dbReference type="Proteomes" id="UP000006787">
    <property type="component" value="Unassembled WGS sequence"/>
</dbReference>
<dbReference type="EMBL" id="AMQS01000029">
    <property type="protein sequence ID" value="EKF50924.1"/>
    <property type="molecule type" value="Genomic_DNA"/>
</dbReference>
<proteinExistence type="predicted"/>
<evidence type="ECO:0008006" key="3">
    <source>
        <dbReference type="Google" id="ProtNLM"/>
    </source>
</evidence>
<dbReference type="AlphaFoldDB" id="K2PL04"/>
<dbReference type="PATRIC" id="fig|1231377.3.peg.1675"/>
<sequence length="109" mass="12607">MEELQLTKDSKELLAIIYKEYLSKINNGESKRFAKRIGHLTTVCELAPDWLEDDVLDTMNELGQAGFIKNQHGNNIIYNSYLLDKTIIYFENKNINTVKSIAEWALKLI</sequence>
<protein>
    <recommendedName>
        <fullName evidence="3">Phage protein</fullName>
    </recommendedName>
</protein>